<dbReference type="Proteomes" id="UP001596392">
    <property type="component" value="Unassembled WGS sequence"/>
</dbReference>
<dbReference type="RefSeq" id="WP_376805547.1">
    <property type="nucleotide sequence ID" value="NZ_JBHTAC010000004.1"/>
</dbReference>
<accession>A0ABW2GV02</accession>
<protein>
    <submittedName>
        <fullName evidence="1">Right-handed parallel beta-helix repeat-containing protein</fullName>
    </submittedName>
</protein>
<dbReference type="InterPro" id="IPR011050">
    <property type="entry name" value="Pectin_lyase_fold/virulence"/>
</dbReference>
<proteinExistence type="predicted"/>
<dbReference type="SUPFAM" id="SSF51126">
    <property type="entry name" value="Pectin lyase-like"/>
    <property type="match status" value="1"/>
</dbReference>
<gene>
    <name evidence="1" type="ORF">ACFQO7_06450</name>
</gene>
<dbReference type="EMBL" id="JBHTAC010000004">
    <property type="protein sequence ID" value="MFC7242119.1"/>
    <property type="molecule type" value="Genomic_DNA"/>
</dbReference>
<comment type="caution">
    <text evidence="1">The sequence shown here is derived from an EMBL/GenBank/DDBJ whole genome shotgun (WGS) entry which is preliminary data.</text>
</comment>
<organism evidence="1 2">
    <name type="scientific">Catellatospora aurea</name>
    <dbReference type="NCBI Taxonomy" id="1337874"/>
    <lineage>
        <taxon>Bacteria</taxon>
        <taxon>Bacillati</taxon>
        <taxon>Actinomycetota</taxon>
        <taxon>Actinomycetes</taxon>
        <taxon>Micromonosporales</taxon>
        <taxon>Micromonosporaceae</taxon>
        <taxon>Catellatospora</taxon>
    </lineage>
</organism>
<evidence type="ECO:0000313" key="1">
    <source>
        <dbReference type="EMBL" id="MFC7242119.1"/>
    </source>
</evidence>
<sequence>MPALIAAINTANTTPGADTLTLTRRCTYALVAADNPGNGLPIITGQITINGNGATITRRTYAPNFRILHVGDTGTLVLNNLTVSHGSASDCPIVLPTEGLCGGGILNLGTLTVNRSRVIDNSVIGGPDFFAAGGGIENIGTATVTHSEIHGNKARYTGSAPEAAATGGGIDTAGPLTIEHSRLTGNLVSVTAGIGGFAFGTAVAGFAPVTIWHSVVADNDATAPGGTARGAVTGLGGLDISNTKIIRNTSSAPGGTATAGGVAASGTVTIARTTVAGNTAQAPGGSVFGGGVRIVPGSTFTITSSNITGNVASATGGTAQGGGLNNLGTVNLSRTTIAGNRTTGATAQGGGLFNAATATATLTNSPVTRNRAAGTTTSAGGGIFNDGGTVTLNASPVVANAPDNCSPPASITGCSG</sequence>
<keyword evidence="2" id="KW-1185">Reference proteome</keyword>
<reference evidence="2" key="1">
    <citation type="journal article" date="2019" name="Int. J. Syst. Evol. Microbiol.">
        <title>The Global Catalogue of Microorganisms (GCM) 10K type strain sequencing project: providing services to taxonomists for standard genome sequencing and annotation.</title>
        <authorList>
            <consortium name="The Broad Institute Genomics Platform"/>
            <consortium name="The Broad Institute Genome Sequencing Center for Infectious Disease"/>
            <person name="Wu L."/>
            <person name="Ma J."/>
        </authorList>
    </citation>
    <scope>NUCLEOTIDE SEQUENCE [LARGE SCALE GENOMIC DNA]</scope>
    <source>
        <strain evidence="2">CGMCC 1.9106</strain>
    </source>
</reference>
<name>A0ABW2GV02_9ACTN</name>
<evidence type="ECO:0000313" key="2">
    <source>
        <dbReference type="Proteomes" id="UP001596392"/>
    </source>
</evidence>